<sequence>MVMECVTLLITRERQIKVGNSCCCQSNSAPNDATNIPVARTAAVPDELLFSQFLGSLKGIIDHPGSMGTSNIPVATRAPLPDEVLLNHMLDSSILAHGSIEDQSTTYTPATTGIIPDESPLNQLLGGLGATLDDREMIRTTSIGESSIPGASPSSLSTMEASTQLPMQGIEDRGLASLDPDAFHSVLDSTDDFGLAYFEMRDNNRHSF</sequence>
<gene>
    <name evidence="1" type="ORF">N7537_012050</name>
</gene>
<reference evidence="1" key="2">
    <citation type="submission" date="2023-01" db="EMBL/GenBank/DDBJ databases">
        <authorList>
            <person name="Petersen C."/>
        </authorList>
    </citation>
    <scope>NUCLEOTIDE SEQUENCE</scope>
    <source>
        <strain evidence="1">IBT 12815</strain>
    </source>
</reference>
<dbReference type="EMBL" id="JAQJAE010000006">
    <property type="protein sequence ID" value="KAJ5589372.1"/>
    <property type="molecule type" value="Genomic_DNA"/>
</dbReference>
<evidence type="ECO:0000313" key="2">
    <source>
        <dbReference type="Proteomes" id="UP001213799"/>
    </source>
</evidence>
<dbReference type="Proteomes" id="UP001213799">
    <property type="component" value="Unassembled WGS sequence"/>
</dbReference>
<accession>A0AAD6DN17</accession>
<keyword evidence="2" id="KW-1185">Reference proteome</keyword>
<organism evidence="1 2">
    <name type="scientific">Penicillium hordei</name>
    <dbReference type="NCBI Taxonomy" id="40994"/>
    <lineage>
        <taxon>Eukaryota</taxon>
        <taxon>Fungi</taxon>
        <taxon>Dikarya</taxon>
        <taxon>Ascomycota</taxon>
        <taxon>Pezizomycotina</taxon>
        <taxon>Eurotiomycetes</taxon>
        <taxon>Eurotiomycetidae</taxon>
        <taxon>Eurotiales</taxon>
        <taxon>Aspergillaceae</taxon>
        <taxon>Penicillium</taxon>
    </lineage>
</organism>
<reference evidence="1" key="1">
    <citation type="journal article" date="2023" name="IMA Fungus">
        <title>Comparative genomic study of the Penicillium genus elucidates a diverse pangenome and 15 lateral gene transfer events.</title>
        <authorList>
            <person name="Petersen C."/>
            <person name="Sorensen T."/>
            <person name="Nielsen M.R."/>
            <person name="Sondergaard T.E."/>
            <person name="Sorensen J.L."/>
            <person name="Fitzpatrick D.A."/>
            <person name="Frisvad J.C."/>
            <person name="Nielsen K.L."/>
        </authorList>
    </citation>
    <scope>NUCLEOTIDE SEQUENCE</scope>
    <source>
        <strain evidence="1">IBT 12815</strain>
    </source>
</reference>
<dbReference type="RefSeq" id="XP_056748391.1">
    <property type="nucleotide sequence ID" value="XM_056903104.1"/>
</dbReference>
<proteinExistence type="predicted"/>
<comment type="caution">
    <text evidence="1">The sequence shown here is derived from an EMBL/GenBank/DDBJ whole genome shotgun (WGS) entry which is preliminary data.</text>
</comment>
<dbReference type="AlphaFoldDB" id="A0AAD6DN17"/>
<protein>
    <submittedName>
        <fullName evidence="1">Uncharacterized protein</fullName>
    </submittedName>
</protein>
<dbReference type="GeneID" id="81593346"/>
<evidence type="ECO:0000313" key="1">
    <source>
        <dbReference type="EMBL" id="KAJ5589372.1"/>
    </source>
</evidence>
<name>A0AAD6DN17_9EURO</name>